<dbReference type="Proteomes" id="UP001597541">
    <property type="component" value="Unassembled WGS sequence"/>
</dbReference>
<reference evidence="2" key="1">
    <citation type="journal article" date="2019" name="Int. J. Syst. Evol. Microbiol.">
        <title>The Global Catalogue of Microorganisms (GCM) 10K type strain sequencing project: providing services to taxonomists for standard genome sequencing and annotation.</title>
        <authorList>
            <consortium name="The Broad Institute Genomics Platform"/>
            <consortium name="The Broad Institute Genome Sequencing Center for Infectious Disease"/>
            <person name="Wu L."/>
            <person name="Ma J."/>
        </authorList>
    </citation>
    <scope>NUCLEOTIDE SEQUENCE [LARGE SCALE GENOMIC DNA]</scope>
    <source>
        <strain evidence="2">KCTC 3950</strain>
    </source>
</reference>
<keyword evidence="2" id="KW-1185">Reference proteome</keyword>
<proteinExistence type="predicted"/>
<dbReference type="RefSeq" id="WP_377603222.1">
    <property type="nucleotide sequence ID" value="NZ_JBHUME010000008.1"/>
</dbReference>
<evidence type="ECO:0000313" key="1">
    <source>
        <dbReference type="EMBL" id="MFD2613219.1"/>
    </source>
</evidence>
<name>A0ABW5PFA6_9BACL</name>
<comment type="caution">
    <text evidence="1">The sequence shown here is derived from an EMBL/GenBank/DDBJ whole genome shotgun (WGS) entry which is preliminary data.</text>
</comment>
<dbReference type="EMBL" id="JBHUME010000008">
    <property type="protein sequence ID" value="MFD2613219.1"/>
    <property type="molecule type" value="Genomic_DNA"/>
</dbReference>
<sequence>MDVCTHDGHLGAMDILLGLATTYYSKSTTPKLTGGAFMLNISLRPDLRTSGGEVNDVVLNGRYAGTLTLVYREGDRISGSIQLDKESMSAREKEAVIEFTQHYVQSLIDALNVDECDVLVTYSRYDHVIATDRNIGEISRWVDEDDDDAALTEELYFDDEDEDADYDDMYAYDAEDSDVEEVYFELVIVGESRNQVEYHVYSDTQVLVAEAFMTIYGSDVSGEINWMYPPEEEEIDAVADLIVSDFDENEIDTFVLDVEFEGELIDTIELTHKDLLDAQETISDLALDDDEDDDDEYGLEYYADDDDDEEIIVYYADDDDVDDDDDFYYADDDDDDDYAYYADDDDDEEVEEIYTIGDSDDDLDYYADDEDDELTAMYADDEAEIDEEDYTVVMARDDGDVLTYEIYQQSYGGLPIGTATMDISTQQITGFIDFREPGNGDDREFIATMLMQELDKERDYDSVNITMMYNDEPIDEVMFEVDYH</sequence>
<gene>
    <name evidence="1" type="ORF">ACFSUF_12380</name>
</gene>
<protein>
    <submittedName>
        <fullName evidence="1">Uncharacterized protein</fullName>
    </submittedName>
</protein>
<evidence type="ECO:0000313" key="2">
    <source>
        <dbReference type="Proteomes" id="UP001597541"/>
    </source>
</evidence>
<accession>A0ABW5PFA6</accession>
<organism evidence="1 2">
    <name type="scientific">Paenibacillus gansuensis</name>
    <dbReference type="NCBI Taxonomy" id="306542"/>
    <lineage>
        <taxon>Bacteria</taxon>
        <taxon>Bacillati</taxon>
        <taxon>Bacillota</taxon>
        <taxon>Bacilli</taxon>
        <taxon>Bacillales</taxon>
        <taxon>Paenibacillaceae</taxon>
        <taxon>Paenibacillus</taxon>
    </lineage>
</organism>